<feature type="domain" description="ABC transporter" evidence="9">
    <location>
        <begin position="261"/>
        <end position="507"/>
    </location>
</feature>
<protein>
    <submittedName>
        <fullName evidence="10">Galactose/methyl galactoside import ATP-binding protein MglA</fullName>
        <ecNumber evidence="10">3.6.3.17</ecNumber>
    </submittedName>
</protein>
<accession>A0A5B9W0R1</accession>
<keyword evidence="4" id="KW-0677">Repeat</keyword>
<keyword evidence="5" id="KW-0547">Nucleotide-binding</keyword>
<dbReference type="PROSITE" id="PS00211">
    <property type="entry name" value="ABC_TRANSPORTER_1"/>
    <property type="match status" value="1"/>
</dbReference>
<dbReference type="InterPro" id="IPR050107">
    <property type="entry name" value="ABC_carbohydrate_import_ATPase"/>
</dbReference>
<dbReference type="Proteomes" id="UP000324233">
    <property type="component" value="Chromosome"/>
</dbReference>
<evidence type="ECO:0000256" key="3">
    <source>
        <dbReference type="ARBA" id="ARBA00022597"/>
    </source>
</evidence>
<dbReference type="PROSITE" id="PS50893">
    <property type="entry name" value="ABC_TRANSPORTER_2"/>
    <property type="match status" value="2"/>
</dbReference>
<dbReference type="InterPro" id="IPR003593">
    <property type="entry name" value="AAA+_ATPase"/>
</dbReference>
<feature type="domain" description="ABC transporter" evidence="9">
    <location>
        <begin position="15"/>
        <end position="250"/>
    </location>
</feature>
<evidence type="ECO:0000256" key="2">
    <source>
        <dbReference type="ARBA" id="ARBA00022475"/>
    </source>
</evidence>
<keyword evidence="2" id="KW-1003">Cell membrane</keyword>
<dbReference type="EC" id="3.6.3.17" evidence="10"/>
<keyword evidence="3" id="KW-0762">Sugar transport</keyword>
<dbReference type="InterPro" id="IPR027417">
    <property type="entry name" value="P-loop_NTPase"/>
</dbReference>
<organism evidence="10 11">
    <name type="scientific">Aquisphaera giovannonii</name>
    <dbReference type="NCBI Taxonomy" id="406548"/>
    <lineage>
        <taxon>Bacteria</taxon>
        <taxon>Pseudomonadati</taxon>
        <taxon>Planctomycetota</taxon>
        <taxon>Planctomycetia</taxon>
        <taxon>Isosphaerales</taxon>
        <taxon>Isosphaeraceae</taxon>
        <taxon>Aquisphaera</taxon>
    </lineage>
</organism>
<evidence type="ECO:0000256" key="4">
    <source>
        <dbReference type="ARBA" id="ARBA00022737"/>
    </source>
</evidence>
<keyword evidence="1" id="KW-0813">Transport</keyword>
<gene>
    <name evidence="10" type="primary">mglA_1</name>
    <name evidence="10" type="ORF">OJF2_20470</name>
</gene>
<proteinExistence type="predicted"/>
<dbReference type="RefSeq" id="WP_148593494.1">
    <property type="nucleotide sequence ID" value="NZ_CP042997.1"/>
</dbReference>
<dbReference type="InterPro" id="IPR003439">
    <property type="entry name" value="ABC_transporter-like_ATP-bd"/>
</dbReference>
<evidence type="ECO:0000256" key="6">
    <source>
        <dbReference type="ARBA" id="ARBA00022840"/>
    </source>
</evidence>
<dbReference type="CDD" id="cd03216">
    <property type="entry name" value="ABC_Carb_Monos_I"/>
    <property type="match status" value="1"/>
</dbReference>
<evidence type="ECO:0000313" key="10">
    <source>
        <dbReference type="EMBL" id="QEH33545.1"/>
    </source>
</evidence>
<evidence type="ECO:0000256" key="7">
    <source>
        <dbReference type="ARBA" id="ARBA00022967"/>
    </source>
</evidence>
<evidence type="ECO:0000256" key="1">
    <source>
        <dbReference type="ARBA" id="ARBA00022448"/>
    </source>
</evidence>
<dbReference type="SMART" id="SM00382">
    <property type="entry name" value="AAA"/>
    <property type="match status" value="2"/>
</dbReference>
<keyword evidence="7" id="KW-1278">Translocase</keyword>
<dbReference type="PANTHER" id="PTHR43790:SF3">
    <property type="entry name" value="D-ALLOSE IMPORT ATP-BINDING PROTEIN ALSA-RELATED"/>
    <property type="match status" value="1"/>
</dbReference>
<dbReference type="EMBL" id="CP042997">
    <property type="protein sequence ID" value="QEH33545.1"/>
    <property type="molecule type" value="Genomic_DNA"/>
</dbReference>
<evidence type="ECO:0000256" key="8">
    <source>
        <dbReference type="ARBA" id="ARBA00023136"/>
    </source>
</evidence>
<keyword evidence="11" id="KW-1185">Reference proteome</keyword>
<dbReference type="Pfam" id="PF00005">
    <property type="entry name" value="ABC_tran"/>
    <property type="match status" value="2"/>
</dbReference>
<evidence type="ECO:0000313" key="11">
    <source>
        <dbReference type="Proteomes" id="UP000324233"/>
    </source>
</evidence>
<reference evidence="10 11" key="1">
    <citation type="submission" date="2019-08" db="EMBL/GenBank/DDBJ databases">
        <title>Deep-cultivation of Planctomycetes and their phenomic and genomic characterization uncovers novel biology.</title>
        <authorList>
            <person name="Wiegand S."/>
            <person name="Jogler M."/>
            <person name="Boedeker C."/>
            <person name="Pinto D."/>
            <person name="Vollmers J."/>
            <person name="Rivas-Marin E."/>
            <person name="Kohn T."/>
            <person name="Peeters S.H."/>
            <person name="Heuer A."/>
            <person name="Rast P."/>
            <person name="Oberbeckmann S."/>
            <person name="Bunk B."/>
            <person name="Jeske O."/>
            <person name="Meyerdierks A."/>
            <person name="Storesund J.E."/>
            <person name="Kallscheuer N."/>
            <person name="Luecker S."/>
            <person name="Lage O.M."/>
            <person name="Pohl T."/>
            <person name="Merkel B.J."/>
            <person name="Hornburger P."/>
            <person name="Mueller R.-W."/>
            <person name="Bruemmer F."/>
            <person name="Labrenz M."/>
            <person name="Spormann A.M."/>
            <person name="Op den Camp H."/>
            <person name="Overmann J."/>
            <person name="Amann R."/>
            <person name="Jetten M.S.M."/>
            <person name="Mascher T."/>
            <person name="Medema M.H."/>
            <person name="Devos D.P."/>
            <person name="Kaster A.-K."/>
            <person name="Ovreas L."/>
            <person name="Rohde M."/>
            <person name="Galperin M.Y."/>
            <person name="Jogler C."/>
        </authorList>
    </citation>
    <scope>NUCLEOTIDE SEQUENCE [LARGE SCALE GENOMIC DNA]</scope>
    <source>
        <strain evidence="10 11">OJF2</strain>
    </source>
</reference>
<dbReference type="GO" id="GO:0016887">
    <property type="term" value="F:ATP hydrolysis activity"/>
    <property type="evidence" value="ECO:0007669"/>
    <property type="project" value="InterPro"/>
</dbReference>
<dbReference type="GO" id="GO:0005524">
    <property type="term" value="F:ATP binding"/>
    <property type="evidence" value="ECO:0007669"/>
    <property type="project" value="UniProtKB-KW"/>
</dbReference>
<keyword evidence="6 10" id="KW-0067">ATP-binding</keyword>
<dbReference type="Gene3D" id="3.40.50.300">
    <property type="entry name" value="P-loop containing nucleotide triphosphate hydrolases"/>
    <property type="match status" value="2"/>
</dbReference>
<dbReference type="InterPro" id="IPR017871">
    <property type="entry name" value="ABC_transporter-like_CS"/>
</dbReference>
<dbReference type="KEGG" id="agv:OJF2_20470"/>
<keyword evidence="10" id="KW-0378">Hydrolase</keyword>
<dbReference type="PANTHER" id="PTHR43790">
    <property type="entry name" value="CARBOHYDRATE TRANSPORT ATP-BINDING PROTEIN MG119-RELATED"/>
    <property type="match status" value="1"/>
</dbReference>
<sequence>MPDPHTEPSPAAPLLRLRGVCKAYAAPVLRDVDLDLLAGEVHALMGANGAGKSTLAKIVSGLVRGDEGLMALDGEPYRPSSKAQAEALGIQIVQQELTLIPTLSVAENLFLNRLPSAAGVVRYRRLRRQALRALDAVGLGGLEPETPTARLGVGEQQLVEIARALARPCRVLILDEPTAALSGPQVEQLFHHVARLKGEGVAIVYVSHRLEELRRIADRITVLRDGRVVATRPAASLGIDEAVRLMVGTNPEKELRPQARPRGDEVLRVEGLSRGDRVRDISLTLHRGEVLGVSGLVGSGRTELLRAIFGADRADSGELYLRGSTRPRRFASPRQAVRESVGMVPEDRKAEGLLLTLPVRLNLTLARMARLVGPGGWIRGRREDEAAGAAAARVRVHCHSIEQPVGTLSGGNQQKVLMGRWLLRDPDVLLLDEPTRGIDVAAKFAIYRLIDELAAAGKGILVVSSEVEELMLICDRIAVLSAGRLVRTYGRGEWSEEGLLAAAFEGYAGGAKRPKPEGLSHELQ</sequence>
<dbReference type="OrthoDB" id="9771863at2"/>
<evidence type="ECO:0000259" key="9">
    <source>
        <dbReference type="PROSITE" id="PS50893"/>
    </source>
</evidence>
<dbReference type="SUPFAM" id="SSF52540">
    <property type="entry name" value="P-loop containing nucleoside triphosphate hydrolases"/>
    <property type="match status" value="2"/>
</dbReference>
<dbReference type="CDD" id="cd03215">
    <property type="entry name" value="ABC_Carb_Monos_II"/>
    <property type="match status" value="1"/>
</dbReference>
<name>A0A5B9W0R1_9BACT</name>
<dbReference type="AlphaFoldDB" id="A0A5B9W0R1"/>
<evidence type="ECO:0000256" key="5">
    <source>
        <dbReference type="ARBA" id="ARBA00022741"/>
    </source>
</evidence>
<keyword evidence="8" id="KW-0472">Membrane</keyword>